<dbReference type="InterPro" id="IPR035994">
    <property type="entry name" value="Nucleoside_phosphorylase_sf"/>
</dbReference>
<feature type="domain" description="Nucleoside phosphorylase" evidence="2">
    <location>
        <begin position="653"/>
        <end position="796"/>
    </location>
</feature>
<evidence type="ECO:0000259" key="3">
    <source>
        <dbReference type="Pfam" id="PF24476"/>
    </source>
</evidence>
<dbReference type="Pfam" id="PF24476">
    <property type="entry name" value="DUF7580"/>
    <property type="match status" value="1"/>
</dbReference>
<gene>
    <name evidence="4" type="ORF">TWF718_002207</name>
</gene>
<accession>A0AAN8MHD8</accession>
<dbReference type="Pfam" id="PF01048">
    <property type="entry name" value="PNP_UDP_1"/>
    <property type="match status" value="1"/>
</dbReference>
<evidence type="ECO:0000259" key="2">
    <source>
        <dbReference type="Pfam" id="PF01048"/>
    </source>
</evidence>
<comment type="caution">
    <text evidence="4">The sequence shown here is derived from an EMBL/GenBank/DDBJ whole genome shotgun (WGS) entry which is preliminary data.</text>
</comment>
<dbReference type="EMBL" id="JAVHNR010000010">
    <property type="protein sequence ID" value="KAK6331659.1"/>
    <property type="molecule type" value="Genomic_DNA"/>
</dbReference>
<dbReference type="GO" id="GO:0009116">
    <property type="term" value="P:nucleoside metabolic process"/>
    <property type="evidence" value="ECO:0007669"/>
    <property type="project" value="InterPro"/>
</dbReference>
<dbReference type="PANTHER" id="PTHR46082">
    <property type="entry name" value="ATP/GTP-BINDING PROTEIN-RELATED"/>
    <property type="match status" value="1"/>
</dbReference>
<dbReference type="AlphaFoldDB" id="A0AAN8MHD8"/>
<evidence type="ECO:0000256" key="1">
    <source>
        <dbReference type="SAM" id="MobiDB-lite"/>
    </source>
</evidence>
<dbReference type="InterPro" id="IPR000845">
    <property type="entry name" value="Nucleoside_phosphorylase_d"/>
</dbReference>
<reference evidence="4 5" key="1">
    <citation type="submission" date="2019-10" db="EMBL/GenBank/DDBJ databases">
        <authorList>
            <person name="Palmer J.M."/>
        </authorList>
    </citation>
    <scope>NUCLEOTIDE SEQUENCE [LARGE SCALE GENOMIC DNA]</scope>
    <source>
        <strain evidence="4 5">TWF718</strain>
    </source>
</reference>
<dbReference type="InterPro" id="IPR053137">
    <property type="entry name" value="NLR-like"/>
</dbReference>
<organism evidence="4 5">
    <name type="scientific">Orbilia javanica</name>
    <dbReference type="NCBI Taxonomy" id="47235"/>
    <lineage>
        <taxon>Eukaryota</taxon>
        <taxon>Fungi</taxon>
        <taxon>Dikarya</taxon>
        <taxon>Ascomycota</taxon>
        <taxon>Pezizomycotina</taxon>
        <taxon>Orbiliomycetes</taxon>
        <taxon>Orbiliales</taxon>
        <taxon>Orbiliaceae</taxon>
        <taxon>Orbilia</taxon>
    </lineage>
</organism>
<feature type="domain" description="DUF7580" evidence="3">
    <location>
        <begin position="210"/>
        <end position="525"/>
    </location>
</feature>
<feature type="region of interest" description="Disordered" evidence="1">
    <location>
        <begin position="184"/>
        <end position="213"/>
    </location>
</feature>
<feature type="compositionally biased region" description="Basic and acidic residues" evidence="1">
    <location>
        <begin position="203"/>
        <end position="213"/>
    </location>
</feature>
<name>A0AAN8MHD8_9PEZI</name>
<dbReference type="GO" id="GO:0003824">
    <property type="term" value="F:catalytic activity"/>
    <property type="evidence" value="ECO:0007669"/>
    <property type="project" value="InterPro"/>
</dbReference>
<dbReference type="InterPro" id="IPR056002">
    <property type="entry name" value="DUF7580"/>
</dbReference>
<dbReference type="Proteomes" id="UP001313282">
    <property type="component" value="Unassembled WGS sequence"/>
</dbReference>
<keyword evidence="5" id="KW-1185">Reference proteome</keyword>
<dbReference type="Gene3D" id="3.40.50.1580">
    <property type="entry name" value="Nucleoside phosphorylase domain"/>
    <property type="match status" value="1"/>
</dbReference>
<proteinExistence type="predicted"/>
<dbReference type="PANTHER" id="PTHR46082:SF6">
    <property type="entry name" value="AAA+ ATPASE DOMAIN-CONTAINING PROTEIN-RELATED"/>
    <property type="match status" value="1"/>
</dbReference>
<dbReference type="SUPFAM" id="SSF53167">
    <property type="entry name" value="Purine and uridine phosphorylases"/>
    <property type="match status" value="1"/>
</dbReference>
<evidence type="ECO:0008006" key="6">
    <source>
        <dbReference type="Google" id="ProtNLM"/>
    </source>
</evidence>
<evidence type="ECO:0000313" key="4">
    <source>
        <dbReference type="EMBL" id="KAK6331659.1"/>
    </source>
</evidence>
<protein>
    <recommendedName>
        <fullName evidence="6">Nucleoside phosphorylase domain-containing protein</fullName>
    </recommendedName>
</protein>
<sequence length="987" mass="110921">MSDNTASGLGWDIFRNLARYLDGRLQLTQRGQGKPKNRLERKCRVLEVELRHVLMVKNFDISLAEGYEDALSDQDALKYSEQIAQLLEPHVSKNFLASLFQSEMPYRPSRSSSTFRKYPWLYQLIQYLKSTPERPSSPVGLFNLVLETNETPPIFYVQSASAAQAILDSAKQLNAYFRQIQTLPGINPRKRPGSPTGEDEEESRNHNLGDPDFRNRTGVVIDALHQFLPCSDSHKVMLQLQTRKGALDLFLSGCDGTEQWQEVQCEHHTPRNSICRIDDLCLTLQNCADQRLQIVVEVLNDGSHSIHYSPQPASRLYPRASFSGSLEHLIESGSFQNISFSNTSSLMTNRFTLKEKRILALKLGLCFLNFFDARYMTESWKSSGIIFLALPELKIQESQIYINCSLALRRTQESEWYHPGHPVLTSFARLLLEIDEGQKWPGPSGDSSSDHTAMWVGLCNYVENVKIHRGRNFYLEAVTKILYLHTALNEARETLTSENSEDVDMKLRNLMYTSIVSLLELEVPEETRKRFKCEAVNPPPKHQVNTNRMLNTLQPKKITPTVFQPTGIESFGTPYDANSDTDSEDIFKIPSHRVIHQLRRPQTGTGNLNYGHSRNGPQLSLLSQGISRAKSLGLPESQAGFLTAPTASYEFHVAIVCALPLEADAIQTLFDEIYEDGGESHLKQKGDQNIYTTGRISQQDVVLCHLPRMGVSSAASAAACLRVSYPDIKIVLIVGICGAIPFLSKKEEVILGDIIISDSVVKYDFGRQYPNRFERKSGGEEVLGPLDPQIQGLLEKLRTKKIRERFQKDTLRFLQRLQKVEGEYQYPGARHDILFPAAYPHRAYRGGVLADCTCFRCTVTSDDVCNGIRKKDCGALGCGGKEIQRRRLADREGDISPSVHIGKIASADTVMKSGRHRDQLAKEEGVIGFEMEGAGVWGKMPCVVIKGVCDYADSHKNKKWQSYAAATAAAAAASFLKYWVSNTYRES</sequence>
<evidence type="ECO:0000313" key="5">
    <source>
        <dbReference type="Proteomes" id="UP001313282"/>
    </source>
</evidence>